<dbReference type="Proteomes" id="UP000325081">
    <property type="component" value="Unassembled WGS sequence"/>
</dbReference>
<evidence type="ECO:0000313" key="6">
    <source>
        <dbReference type="Proteomes" id="UP000325081"/>
    </source>
</evidence>
<feature type="signal peptide" evidence="3">
    <location>
        <begin position="1"/>
        <end position="20"/>
    </location>
</feature>
<accession>A0A5A7P009</accession>
<evidence type="ECO:0000256" key="2">
    <source>
        <dbReference type="ARBA" id="ARBA00022827"/>
    </source>
</evidence>
<dbReference type="Pfam" id="PF08031">
    <property type="entry name" value="BBE"/>
    <property type="match status" value="1"/>
</dbReference>
<dbReference type="GO" id="GO:0016491">
    <property type="term" value="F:oxidoreductase activity"/>
    <property type="evidence" value="ECO:0007669"/>
    <property type="project" value="InterPro"/>
</dbReference>
<reference evidence="6" key="1">
    <citation type="journal article" date="2019" name="Curr. Biol.">
        <title>Genome Sequence of Striga asiatica Provides Insight into the Evolution of Plant Parasitism.</title>
        <authorList>
            <person name="Yoshida S."/>
            <person name="Kim S."/>
            <person name="Wafula E.K."/>
            <person name="Tanskanen J."/>
            <person name="Kim Y.M."/>
            <person name="Honaas L."/>
            <person name="Yang Z."/>
            <person name="Spallek T."/>
            <person name="Conn C.E."/>
            <person name="Ichihashi Y."/>
            <person name="Cheong K."/>
            <person name="Cui S."/>
            <person name="Der J.P."/>
            <person name="Gundlach H."/>
            <person name="Jiao Y."/>
            <person name="Hori C."/>
            <person name="Ishida J.K."/>
            <person name="Kasahara H."/>
            <person name="Kiba T."/>
            <person name="Kim M.S."/>
            <person name="Koo N."/>
            <person name="Laohavisit A."/>
            <person name="Lee Y.H."/>
            <person name="Lumba S."/>
            <person name="McCourt P."/>
            <person name="Mortimer J.C."/>
            <person name="Mutuku J.M."/>
            <person name="Nomura T."/>
            <person name="Sasaki-Sekimoto Y."/>
            <person name="Seto Y."/>
            <person name="Wang Y."/>
            <person name="Wakatake T."/>
            <person name="Sakakibara H."/>
            <person name="Demura T."/>
            <person name="Yamaguchi S."/>
            <person name="Yoneyama K."/>
            <person name="Manabe R.I."/>
            <person name="Nelson D.C."/>
            <person name="Schulman A.H."/>
            <person name="Timko M.P."/>
            <person name="dePamphilis C.W."/>
            <person name="Choi D."/>
            <person name="Shirasu K."/>
        </authorList>
    </citation>
    <scope>NUCLEOTIDE SEQUENCE [LARGE SCALE GENOMIC DNA]</scope>
    <source>
        <strain evidence="6">cv. UVA1</strain>
    </source>
</reference>
<keyword evidence="6" id="KW-1185">Reference proteome</keyword>
<organism evidence="5 6">
    <name type="scientific">Striga asiatica</name>
    <name type="common">Asiatic witchweed</name>
    <name type="synonym">Buchnera asiatica</name>
    <dbReference type="NCBI Taxonomy" id="4170"/>
    <lineage>
        <taxon>Eukaryota</taxon>
        <taxon>Viridiplantae</taxon>
        <taxon>Streptophyta</taxon>
        <taxon>Embryophyta</taxon>
        <taxon>Tracheophyta</taxon>
        <taxon>Spermatophyta</taxon>
        <taxon>Magnoliopsida</taxon>
        <taxon>eudicotyledons</taxon>
        <taxon>Gunneridae</taxon>
        <taxon>Pentapetalae</taxon>
        <taxon>asterids</taxon>
        <taxon>lamiids</taxon>
        <taxon>Lamiales</taxon>
        <taxon>Orobanchaceae</taxon>
        <taxon>Buchnereae</taxon>
        <taxon>Striga</taxon>
    </lineage>
</organism>
<dbReference type="InterPro" id="IPR016169">
    <property type="entry name" value="FAD-bd_PCMH_sub2"/>
</dbReference>
<sequence length="259" mass="29886">MKNYIFIFLVLSFNVKRTSSENAAGTVDRYQHIVDKMDDNLFIRVLLQPVTLNKTRSVRATFIGLYLGDSNGLLSILGMRWIDSVLFWANYDNTTSPDVLLGRKPDSVNFLKRKSDYVKSPIPLTGIHDLFDKMVEIGKVGLVFNSYGGVMNRIPETATPFPHRVGNLFKIQYSVNWEDEAEEVDRKEAYLNYRDLDIGTIDDPKKSYEQGRVYGLKYLKNNFDRLLQIKTRVDPDNVFKNEQSIPVSRNSLMRKGREI</sequence>
<keyword evidence="3" id="KW-0732">Signal</keyword>
<evidence type="ECO:0000313" key="5">
    <source>
        <dbReference type="EMBL" id="GER26070.1"/>
    </source>
</evidence>
<dbReference type="AlphaFoldDB" id="A0A5A7P009"/>
<dbReference type="PANTHER" id="PTHR32448">
    <property type="entry name" value="OS08G0158400 PROTEIN"/>
    <property type="match status" value="1"/>
</dbReference>
<dbReference type="EMBL" id="BKCP01000669">
    <property type="protein sequence ID" value="GER26070.1"/>
    <property type="molecule type" value="Genomic_DNA"/>
</dbReference>
<evidence type="ECO:0000259" key="4">
    <source>
        <dbReference type="Pfam" id="PF08031"/>
    </source>
</evidence>
<proteinExistence type="predicted"/>
<feature type="domain" description="Berberine/berberine-like" evidence="4">
    <location>
        <begin position="189"/>
        <end position="246"/>
    </location>
</feature>
<keyword evidence="1" id="KW-0285">Flavoprotein</keyword>
<dbReference type="Gene3D" id="3.40.462.20">
    <property type="match status" value="1"/>
</dbReference>
<dbReference type="GO" id="GO:0050660">
    <property type="term" value="F:flavin adenine dinucleotide binding"/>
    <property type="evidence" value="ECO:0007669"/>
    <property type="project" value="InterPro"/>
</dbReference>
<protein>
    <submittedName>
        <fullName evidence="5">FAD-binding Berberine family protein</fullName>
    </submittedName>
</protein>
<evidence type="ECO:0000256" key="1">
    <source>
        <dbReference type="ARBA" id="ARBA00022630"/>
    </source>
</evidence>
<dbReference type="InterPro" id="IPR012951">
    <property type="entry name" value="BBE"/>
</dbReference>
<evidence type="ECO:0000256" key="3">
    <source>
        <dbReference type="SAM" id="SignalP"/>
    </source>
</evidence>
<name>A0A5A7P009_STRAF</name>
<comment type="caution">
    <text evidence="5">The sequence shown here is derived from an EMBL/GenBank/DDBJ whole genome shotgun (WGS) entry which is preliminary data.</text>
</comment>
<gene>
    <name evidence="5" type="ORF">STAS_01689</name>
</gene>
<dbReference type="Gene3D" id="3.30.465.10">
    <property type="match status" value="1"/>
</dbReference>
<dbReference type="OrthoDB" id="407275at2759"/>
<keyword evidence="2" id="KW-0274">FAD</keyword>
<feature type="chain" id="PRO_5022893795" evidence="3">
    <location>
        <begin position="21"/>
        <end position="259"/>
    </location>
</feature>